<dbReference type="GO" id="GO:0032787">
    <property type="term" value="P:monocarboxylic acid metabolic process"/>
    <property type="evidence" value="ECO:0007669"/>
    <property type="project" value="UniProtKB-ARBA"/>
</dbReference>
<dbReference type="EMBL" id="CP006644">
    <property type="protein sequence ID" value="AHE52224.1"/>
    <property type="molecule type" value="Genomic_DNA"/>
</dbReference>
<dbReference type="PRINTS" id="PR00081">
    <property type="entry name" value="GDHRDH"/>
</dbReference>
<dbReference type="HOGENOM" id="CLU_010194_1_3_5"/>
<dbReference type="AlphaFoldDB" id="W0A2Q3"/>
<dbReference type="InterPro" id="IPR011283">
    <property type="entry name" value="Acetoacetyl-CoA_reductase"/>
</dbReference>
<dbReference type="InterPro" id="IPR036291">
    <property type="entry name" value="NAD(P)-bd_dom_sf"/>
</dbReference>
<dbReference type="KEGG" id="ssan:NX02_02315"/>
<dbReference type="NCBIfam" id="TIGR01829">
    <property type="entry name" value="AcAcCoA_reduct"/>
    <property type="match status" value="1"/>
</dbReference>
<dbReference type="GO" id="GO:0018454">
    <property type="term" value="F:acetoacetyl-CoA reductase activity"/>
    <property type="evidence" value="ECO:0007669"/>
    <property type="project" value="InterPro"/>
</dbReference>
<dbReference type="SMART" id="SM00822">
    <property type="entry name" value="PKS_KR"/>
    <property type="match status" value="1"/>
</dbReference>
<proteinExistence type="inferred from homology"/>
<dbReference type="STRING" id="1123269.NX02_02315"/>
<dbReference type="InterPro" id="IPR057326">
    <property type="entry name" value="KR_dom"/>
</dbReference>
<dbReference type="PRINTS" id="PR00080">
    <property type="entry name" value="SDRFAMILY"/>
</dbReference>
<accession>W0A2Q3</accession>
<dbReference type="FunFam" id="3.40.50.720:FF:000173">
    <property type="entry name" value="3-oxoacyl-[acyl-carrier protein] reductase"/>
    <property type="match status" value="1"/>
</dbReference>
<name>W0A2Q3_9SPHN</name>
<dbReference type="PROSITE" id="PS00061">
    <property type="entry name" value="ADH_SHORT"/>
    <property type="match status" value="1"/>
</dbReference>
<keyword evidence="2" id="KW-0560">Oxidoreductase</keyword>
<evidence type="ECO:0000256" key="1">
    <source>
        <dbReference type="ARBA" id="ARBA00006484"/>
    </source>
</evidence>
<dbReference type="Proteomes" id="UP000018851">
    <property type="component" value="Chromosome"/>
</dbReference>
<dbReference type="CDD" id="cd05333">
    <property type="entry name" value="BKR_SDR_c"/>
    <property type="match status" value="1"/>
</dbReference>
<feature type="domain" description="Ketoreductase" evidence="3">
    <location>
        <begin position="5"/>
        <end position="180"/>
    </location>
</feature>
<dbReference type="SUPFAM" id="SSF51735">
    <property type="entry name" value="NAD(P)-binding Rossmann-fold domains"/>
    <property type="match status" value="1"/>
</dbReference>
<organism evidence="4 5">
    <name type="scientific">Sphingomonas sanxanigenens DSM 19645 = NX02</name>
    <dbReference type="NCBI Taxonomy" id="1123269"/>
    <lineage>
        <taxon>Bacteria</taxon>
        <taxon>Pseudomonadati</taxon>
        <taxon>Pseudomonadota</taxon>
        <taxon>Alphaproteobacteria</taxon>
        <taxon>Sphingomonadales</taxon>
        <taxon>Sphingomonadaceae</taxon>
        <taxon>Sphingomonas</taxon>
    </lineage>
</organism>
<keyword evidence="5" id="KW-1185">Reference proteome</keyword>
<dbReference type="PANTHER" id="PTHR42879:SF2">
    <property type="entry name" value="3-OXOACYL-[ACYL-CARRIER-PROTEIN] REDUCTASE FABG"/>
    <property type="match status" value="1"/>
</dbReference>
<evidence type="ECO:0000259" key="3">
    <source>
        <dbReference type="SMART" id="SM00822"/>
    </source>
</evidence>
<dbReference type="PANTHER" id="PTHR42879">
    <property type="entry name" value="3-OXOACYL-(ACYL-CARRIER-PROTEIN) REDUCTASE"/>
    <property type="match status" value="1"/>
</dbReference>
<dbReference type="InterPro" id="IPR050259">
    <property type="entry name" value="SDR"/>
</dbReference>
<dbReference type="eggNOG" id="COG1028">
    <property type="taxonomic scope" value="Bacteria"/>
</dbReference>
<dbReference type="GO" id="GO:0005737">
    <property type="term" value="C:cytoplasm"/>
    <property type="evidence" value="ECO:0007669"/>
    <property type="project" value="InterPro"/>
</dbReference>
<dbReference type="PATRIC" id="fig|1123269.5.peg.456"/>
<sequence>MIMARIALVTGGVSGIGAATARLLKEKGYLVAVNYYGNDEEAEQFVKDTSIPAYSWNVADFTASQEGVAKVVADIGPIDILVNNAGITRDGTLHKMTEEQWRSVIDVDLGGCFNMCRAVIESMRERRFGRIVNISSVNGLSGQFGQTNYAAAKAGVIGFTKALALEGASRNITANAIAPGYTDTVMVAAVPEEALKAVLAGVPVGRLGTPQEIARAVLFLVEDEAGFVTGATLSVNGGKYLA</sequence>
<dbReference type="NCBIfam" id="NF009464">
    <property type="entry name" value="PRK12824.1"/>
    <property type="match status" value="1"/>
</dbReference>
<dbReference type="InterPro" id="IPR020904">
    <property type="entry name" value="Sc_DH/Rdtase_CS"/>
</dbReference>
<evidence type="ECO:0000313" key="5">
    <source>
        <dbReference type="Proteomes" id="UP000018851"/>
    </source>
</evidence>
<reference evidence="4 5" key="1">
    <citation type="submission" date="2013-07" db="EMBL/GenBank/DDBJ databases">
        <title>Completed genome of Sphingomonas sanxanigenens NX02.</title>
        <authorList>
            <person name="Ma T."/>
            <person name="Huang H."/>
            <person name="Wu M."/>
            <person name="Li X."/>
            <person name="Li G."/>
        </authorList>
    </citation>
    <scope>NUCLEOTIDE SEQUENCE [LARGE SCALE GENOMIC DNA]</scope>
    <source>
        <strain evidence="4 5">NX02</strain>
    </source>
</reference>
<evidence type="ECO:0000313" key="4">
    <source>
        <dbReference type="EMBL" id="AHE52224.1"/>
    </source>
</evidence>
<dbReference type="InterPro" id="IPR002347">
    <property type="entry name" value="SDR_fam"/>
</dbReference>
<dbReference type="NCBIfam" id="NF009466">
    <property type="entry name" value="PRK12826.1-2"/>
    <property type="match status" value="1"/>
</dbReference>
<protein>
    <submittedName>
        <fullName evidence="4">Acetoacetyl-CoA reductase</fullName>
    </submittedName>
</protein>
<gene>
    <name evidence="4" type="ORF">NX02_02315</name>
</gene>
<comment type="similarity">
    <text evidence="1">Belongs to the short-chain dehydrogenases/reductases (SDR) family.</text>
</comment>
<dbReference type="Gene3D" id="3.40.50.720">
    <property type="entry name" value="NAD(P)-binding Rossmann-like Domain"/>
    <property type="match status" value="1"/>
</dbReference>
<dbReference type="Pfam" id="PF13561">
    <property type="entry name" value="adh_short_C2"/>
    <property type="match status" value="1"/>
</dbReference>
<dbReference type="GO" id="GO:0042619">
    <property type="term" value="P:poly-hydroxybutyrate biosynthetic process"/>
    <property type="evidence" value="ECO:0007669"/>
    <property type="project" value="InterPro"/>
</dbReference>
<evidence type="ECO:0000256" key="2">
    <source>
        <dbReference type="ARBA" id="ARBA00023002"/>
    </source>
</evidence>